<dbReference type="GO" id="GO:0046872">
    <property type="term" value="F:metal ion binding"/>
    <property type="evidence" value="ECO:0007669"/>
    <property type="project" value="UniProtKB-KW"/>
</dbReference>
<dbReference type="GO" id="GO:0032454">
    <property type="term" value="F:histone H3K9 demethylase activity"/>
    <property type="evidence" value="ECO:0007669"/>
    <property type="project" value="InterPro"/>
</dbReference>
<dbReference type="InterPro" id="IPR045109">
    <property type="entry name" value="LSDs-like"/>
</dbReference>
<dbReference type="OrthoDB" id="1667110at2759"/>
<dbReference type="GO" id="GO:0006357">
    <property type="term" value="P:regulation of transcription by RNA polymerase II"/>
    <property type="evidence" value="ECO:0007669"/>
    <property type="project" value="TreeGrafter"/>
</dbReference>
<dbReference type="SMART" id="SM00558">
    <property type="entry name" value="JmjC"/>
    <property type="match status" value="1"/>
</dbReference>
<dbReference type="Pfam" id="PF02373">
    <property type="entry name" value="JmjC"/>
    <property type="match status" value="1"/>
</dbReference>
<evidence type="ECO:0000256" key="3">
    <source>
        <dbReference type="ARBA" id="ARBA00023242"/>
    </source>
</evidence>
<evidence type="ECO:0000259" key="4">
    <source>
        <dbReference type="PROSITE" id="PS51184"/>
    </source>
</evidence>
<keyword evidence="2" id="KW-0479">Metal-binding</keyword>
<dbReference type="Gene3D" id="2.60.120.650">
    <property type="entry name" value="Cupin"/>
    <property type="match status" value="1"/>
</dbReference>
<dbReference type="GO" id="GO:0000785">
    <property type="term" value="C:chromatin"/>
    <property type="evidence" value="ECO:0007669"/>
    <property type="project" value="TreeGrafter"/>
</dbReference>
<dbReference type="AlphaFoldDB" id="A0A4P9WKX8"/>
<feature type="non-terminal residue" evidence="5">
    <location>
        <position position="326"/>
    </location>
</feature>
<evidence type="ECO:0000313" key="5">
    <source>
        <dbReference type="EMBL" id="RKO92238.1"/>
    </source>
</evidence>
<dbReference type="PROSITE" id="PS51184">
    <property type="entry name" value="JMJC"/>
    <property type="match status" value="1"/>
</dbReference>
<keyword evidence="6" id="KW-1185">Reference proteome</keyword>
<organism evidence="5 6">
    <name type="scientific">Blyttiomyces helicus</name>
    <dbReference type="NCBI Taxonomy" id="388810"/>
    <lineage>
        <taxon>Eukaryota</taxon>
        <taxon>Fungi</taxon>
        <taxon>Fungi incertae sedis</taxon>
        <taxon>Chytridiomycota</taxon>
        <taxon>Chytridiomycota incertae sedis</taxon>
        <taxon>Chytridiomycetes</taxon>
        <taxon>Chytridiomycetes incertae sedis</taxon>
        <taxon>Blyttiomyces</taxon>
    </lineage>
</organism>
<protein>
    <recommendedName>
        <fullName evidence="4">JmjC domain-containing protein</fullName>
    </recommendedName>
</protein>
<keyword evidence="3" id="KW-0539">Nucleus</keyword>
<proteinExistence type="predicted"/>
<dbReference type="PANTHER" id="PTHR12549">
    <property type="entry name" value="JMJC DOMAIN-CONTAINING HISTONE DEMETHYLATION PROTEIN"/>
    <property type="match status" value="1"/>
</dbReference>
<sequence>FQTHWARGEIIVVEGLADRLHGELWTPDWFMQHFGSDSADIIDCRVGAEVLNVTVGQFFQGFTSVDMRPIDSETKAPLILKLKDWPADQDFESKFPAHFDDFMNALPFKPYFHRSGELNLSARLAPSYLPPDLGPKMYNAYGSGDGEGGVGTTNLHLDMADAVNIMAFASDPLLSSDPSAPNSTAFSAPPPAAAVWDLYPYEHLATLRRFLTTVAEERGIGIDDPVHDQRFYLDKALRERLYRETGVRGWRVLQNPGDAVFLPAGTAHQVCNYRDAIKIAIDFVSPETVDKCEGLTNEFRLLSNGHRRRVDLLQLKTILWHAVRDC</sequence>
<accession>A0A4P9WKX8</accession>
<dbReference type="Proteomes" id="UP000269721">
    <property type="component" value="Unassembled WGS sequence"/>
</dbReference>
<name>A0A4P9WKX8_9FUNG</name>
<dbReference type="InterPro" id="IPR003347">
    <property type="entry name" value="JmjC_dom"/>
</dbReference>
<feature type="domain" description="JmjC" evidence="4">
    <location>
        <begin position="113"/>
        <end position="300"/>
    </location>
</feature>
<feature type="non-terminal residue" evidence="5">
    <location>
        <position position="1"/>
    </location>
</feature>
<dbReference type="EMBL" id="KZ994722">
    <property type="protein sequence ID" value="RKO92238.1"/>
    <property type="molecule type" value="Genomic_DNA"/>
</dbReference>
<evidence type="ECO:0000313" key="6">
    <source>
        <dbReference type="Proteomes" id="UP000269721"/>
    </source>
</evidence>
<dbReference type="PANTHER" id="PTHR12549:SF38">
    <property type="entry name" value="JMJC DOMAIN-CONTAINING HISTONE DEMETHYLASE 2, ISOFORM A"/>
    <property type="match status" value="1"/>
</dbReference>
<dbReference type="GO" id="GO:0000118">
    <property type="term" value="C:histone deacetylase complex"/>
    <property type="evidence" value="ECO:0007669"/>
    <property type="project" value="TreeGrafter"/>
</dbReference>
<dbReference type="GO" id="GO:0003712">
    <property type="term" value="F:transcription coregulator activity"/>
    <property type="evidence" value="ECO:0007669"/>
    <property type="project" value="TreeGrafter"/>
</dbReference>
<dbReference type="GO" id="GO:0031490">
    <property type="term" value="F:chromatin DNA binding"/>
    <property type="evidence" value="ECO:0007669"/>
    <property type="project" value="TreeGrafter"/>
</dbReference>
<evidence type="ECO:0000256" key="1">
    <source>
        <dbReference type="ARBA" id="ARBA00004123"/>
    </source>
</evidence>
<dbReference type="SUPFAM" id="SSF51197">
    <property type="entry name" value="Clavaminate synthase-like"/>
    <property type="match status" value="1"/>
</dbReference>
<reference evidence="6" key="1">
    <citation type="journal article" date="2018" name="Nat. Microbiol.">
        <title>Leveraging single-cell genomics to expand the fungal tree of life.</title>
        <authorList>
            <person name="Ahrendt S.R."/>
            <person name="Quandt C.A."/>
            <person name="Ciobanu D."/>
            <person name="Clum A."/>
            <person name="Salamov A."/>
            <person name="Andreopoulos B."/>
            <person name="Cheng J.F."/>
            <person name="Woyke T."/>
            <person name="Pelin A."/>
            <person name="Henrissat B."/>
            <person name="Reynolds N.K."/>
            <person name="Benny G.L."/>
            <person name="Smith M.E."/>
            <person name="James T.Y."/>
            <person name="Grigoriev I.V."/>
        </authorList>
    </citation>
    <scope>NUCLEOTIDE SEQUENCE [LARGE SCALE GENOMIC DNA]</scope>
</reference>
<comment type="subcellular location">
    <subcellularLocation>
        <location evidence="1">Nucleus</location>
    </subcellularLocation>
</comment>
<gene>
    <name evidence="5" type="ORF">BDK51DRAFT_2258</name>
</gene>
<evidence type="ECO:0000256" key="2">
    <source>
        <dbReference type="ARBA" id="ARBA00022723"/>
    </source>
</evidence>